<feature type="non-terminal residue" evidence="1">
    <location>
        <position position="1"/>
    </location>
</feature>
<gene>
    <name evidence="1" type="ORF">MRAB57_4211</name>
</gene>
<sequence length="74" mass="7930">VDESLTHVAEFAAHAIPGADEVGVSLAHPSAVTLHVQRRAVTAELVREIDGLQYEVHKEGPSITSMRTGRSSKL</sequence>
<protein>
    <submittedName>
        <fullName evidence="1">Uncharacterized protein</fullName>
    </submittedName>
</protein>
<evidence type="ECO:0000313" key="1">
    <source>
        <dbReference type="EMBL" id="SPM36370.1"/>
    </source>
</evidence>
<accession>A0A2U3NXY3</accession>
<evidence type="ECO:0000313" key="2">
    <source>
        <dbReference type="Proteomes" id="UP000240988"/>
    </source>
</evidence>
<dbReference type="AlphaFoldDB" id="A0A2U3NXY3"/>
<dbReference type="Proteomes" id="UP000240988">
    <property type="component" value="Unassembled WGS sequence"/>
</dbReference>
<organism evidence="1 2">
    <name type="scientific">Mycobacterium rhizamassiliense</name>
    <dbReference type="NCBI Taxonomy" id="1841860"/>
    <lineage>
        <taxon>Bacteria</taxon>
        <taxon>Bacillati</taxon>
        <taxon>Actinomycetota</taxon>
        <taxon>Actinomycetes</taxon>
        <taxon>Mycobacteriales</taxon>
        <taxon>Mycobacteriaceae</taxon>
        <taxon>Mycobacterium</taxon>
    </lineage>
</organism>
<dbReference type="EMBL" id="FUFA01000005">
    <property type="protein sequence ID" value="SPM36370.1"/>
    <property type="molecule type" value="Genomic_DNA"/>
</dbReference>
<reference evidence="1 2" key="1">
    <citation type="submission" date="2017-01" db="EMBL/GenBank/DDBJ databases">
        <authorList>
            <consortium name="Urmite Genomes"/>
        </authorList>
    </citation>
    <scope>NUCLEOTIDE SEQUENCE [LARGE SCALE GENOMIC DNA]</scope>
    <source>
        <strain evidence="1 2">AB57</strain>
    </source>
</reference>
<dbReference type="STRING" id="1841860.GCA_900157375_04214"/>
<keyword evidence="2" id="KW-1185">Reference proteome</keyword>
<proteinExistence type="predicted"/>
<name>A0A2U3NXY3_9MYCO</name>